<feature type="signal peptide" evidence="5">
    <location>
        <begin position="1"/>
        <end position="29"/>
    </location>
</feature>
<evidence type="ECO:0000256" key="5">
    <source>
        <dbReference type="SAM" id="SignalP"/>
    </source>
</evidence>
<reference evidence="7 8" key="2">
    <citation type="journal article" date="2013" name="Genome Announc.">
        <title>Genome Sequence of Growth-Improving Paenibacillus mucilaginosus Strain KNP414.</title>
        <authorList>
            <person name="Lu J.J."/>
            <person name="Wang J.F."/>
            <person name="Hu X.F."/>
        </authorList>
    </citation>
    <scope>NUCLEOTIDE SEQUENCE [LARGE SCALE GENOMIC DNA]</scope>
    <source>
        <strain evidence="7 8">KNP414</strain>
    </source>
</reference>
<dbReference type="PROSITE" id="PS50983">
    <property type="entry name" value="FE_B12_PBP"/>
    <property type="match status" value="1"/>
</dbReference>
<proteinExistence type="inferred from homology"/>
<dbReference type="EMBL" id="CP002869">
    <property type="protein sequence ID" value="AEI45573.1"/>
    <property type="molecule type" value="Genomic_DNA"/>
</dbReference>
<dbReference type="InterPro" id="IPR051313">
    <property type="entry name" value="Bact_iron-sidero_bind"/>
</dbReference>
<gene>
    <name evidence="7" type="ordered locus">KNP414_07061</name>
</gene>
<evidence type="ECO:0000313" key="7">
    <source>
        <dbReference type="EMBL" id="AEI45573.1"/>
    </source>
</evidence>
<accession>F8FKI0</accession>
<reference evidence="8" key="1">
    <citation type="submission" date="2011-06" db="EMBL/GenBank/DDBJ databases">
        <title>Complete genome sequence of Paenibacillus mucilaginosus KNP414.</title>
        <authorList>
            <person name="Wang J."/>
            <person name="Hu S."/>
            <person name="Hu X."/>
            <person name="Zhang B."/>
            <person name="Dong D."/>
            <person name="Zhang S."/>
            <person name="Zhao K."/>
            <person name="Wu D."/>
        </authorList>
    </citation>
    <scope>NUCLEOTIDE SEQUENCE [LARGE SCALE GENOMIC DNA]</scope>
    <source>
        <strain evidence="8">KNP414</strain>
    </source>
</reference>
<evidence type="ECO:0000313" key="8">
    <source>
        <dbReference type="Proteomes" id="UP000006620"/>
    </source>
</evidence>
<dbReference type="CDD" id="cd01146">
    <property type="entry name" value="FhuD"/>
    <property type="match status" value="1"/>
</dbReference>
<feature type="chain" id="PRO_5003370681" evidence="5">
    <location>
        <begin position="30"/>
        <end position="332"/>
    </location>
</feature>
<keyword evidence="3" id="KW-0813">Transport</keyword>
<keyword evidence="4 5" id="KW-0732">Signal</keyword>
<dbReference type="SUPFAM" id="SSF53807">
    <property type="entry name" value="Helical backbone' metal receptor"/>
    <property type="match status" value="1"/>
</dbReference>
<evidence type="ECO:0000256" key="4">
    <source>
        <dbReference type="ARBA" id="ARBA00022729"/>
    </source>
</evidence>
<evidence type="ECO:0000256" key="1">
    <source>
        <dbReference type="ARBA" id="ARBA00004196"/>
    </source>
</evidence>
<dbReference type="GO" id="GO:1901678">
    <property type="term" value="P:iron coordination entity transport"/>
    <property type="evidence" value="ECO:0007669"/>
    <property type="project" value="UniProtKB-ARBA"/>
</dbReference>
<dbReference type="InterPro" id="IPR002491">
    <property type="entry name" value="ABC_transptr_periplasmic_BD"/>
</dbReference>
<evidence type="ECO:0000256" key="2">
    <source>
        <dbReference type="ARBA" id="ARBA00008814"/>
    </source>
</evidence>
<dbReference type="HOGENOM" id="CLU_038034_0_2_9"/>
<dbReference type="AlphaFoldDB" id="F8FKI0"/>
<dbReference type="KEGG" id="pms:KNP414_07061"/>
<evidence type="ECO:0000259" key="6">
    <source>
        <dbReference type="PROSITE" id="PS50983"/>
    </source>
</evidence>
<dbReference type="Gene3D" id="3.40.50.1980">
    <property type="entry name" value="Nitrogenase molybdenum iron protein domain"/>
    <property type="match status" value="2"/>
</dbReference>
<sequence>MFFRKSKPIAAALCLTLALITAGCGGNTAATTGTTEKGDTKTAPAAAPAADAVRKVKHAMEETELKGNPQRVVVLTNESTEAVLELGVKPIGAVKSGLGDTWFPHIKDAMQGVQELGDETQPNLELIAGLKPDLIIGNKVRHEKIYAQLKAIAPTVLSTELSGKWKQNFTLYAEALNKKAEGEKAMSAYDKHVADVKAKLGAKTSSKVSIVRFLPGATRIYQKDTFAGIILKDLGFSRPAAQDKDAFMEVITKERMADMDGDVMFYFNADYDDKKGGTKQAEEWLNDPLFKNLSVAKNNKYFKVDEIIWNLSGNIKAANLLLDDISKHADKF</sequence>
<dbReference type="RefSeq" id="WP_013920715.1">
    <property type="nucleotide sequence ID" value="NC_015690.1"/>
</dbReference>
<feature type="domain" description="Fe/B12 periplasmic-binding" evidence="6">
    <location>
        <begin position="71"/>
        <end position="332"/>
    </location>
</feature>
<dbReference type="PROSITE" id="PS51257">
    <property type="entry name" value="PROKAR_LIPOPROTEIN"/>
    <property type="match status" value="1"/>
</dbReference>
<dbReference type="Proteomes" id="UP000006620">
    <property type="component" value="Chromosome"/>
</dbReference>
<dbReference type="Pfam" id="PF01497">
    <property type="entry name" value="Peripla_BP_2"/>
    <property type="match status" value="1"/>
</dbReference>
<dbReference type="GO" id="GO:0030288">
    <property type="term" value="C:outer membrane-bounded periplasmic space"/>
    <property type="evidence" value="ECO:0007669"/>
    <property type="project" value="TreeGrafter"/>
</dbReference>
<dbReference type="PATRIC" id="fig|1036673.3.peg.6590"/>
<name>F8FKI0_PAEMK</name>
<dbReference type="PANTHER" id="PTHR30532">
    <property type="entry name" value="IRON III DICITRATE-BINDING PERIPLASMIC PROTEIN"/>
    <property type="match status" value="1"/>
</dbReference>
<comment type="similarity">
    <text evidence="2">Belongs to the bacterial solute-binding protein 8 family.</text>
</comment>
<protein>
    <submittedName>
        <fullName evidence="7">YfiY (ABC transport system substrate-binding protein)</fullName>
    </submittedName>
</protein>
<comment type="subcellular location">
    <subcellularLocation>
        <location evidence="1">Cell envelope</location>
    </subcellularLocation>
</comment>
<organism evidence="7 8">
    <name type="scientific">Paenibacillus mucilaginosus (strain KNP414)</name>
    <dbReference type="NCBI Taxonomy" id="1036673"/>
    <lineage>
        <taxon>Bacteria</taxon>
        <taxon>Bacillati</taxon>
        <taxon>Bacillota</taxon>
        <taxon>Bacilli</taxon>
        <taxon>Bacillales</taxon>
        <taxon>Paenibacillaceae</taxon>
        <taxon>Paenibacillus</taxon>
    </lineage>
</organism>
<evidence type="ECO:0000256" key="3">
    <source>
        <dbReference type="ARBA" id="ARBA00022448"/>
    </source>
</evidence>
<dbReference type="PANTHER" id="PTHR30532:SF21">
    <property type="entry name" value="SIDEROPHORE-BINDING LIPOPROTEIN YFIY-RELATED"/>
    <property type="match status" value="1"/>
</dbReference>